<dbReference type="Pfam" id="PF12838">
    <property type="entry name" value="Fer4_7"/>
    <property type="match status" value="1"/>
</dbReference>
<protein>
    <submittedName>
        <fullName evidence="5">Oxidoreductase</fullName>
    </submittedName>
</protein>
<dbReference type="SUPFAM" id="SSF54862">
    <property type="entry name" value="4Fe-4S ferredoxins"/>
    <property type="match status" value="1"/>
</dbReference>
<dbReference type="Proteomes" id="UP001317742">
    <property type="component" value="Chromosome"/>
</dbReference>
<feature type="domain" description="4Fe-4S ferredoxin-type" evidence="4">
    <location>
        <begin position="38"/>
        <end position="67"/>
    </location>
</feature>
<gene>
    <name evidence="5" type="ORF">SYK_31040</name>
</gene>
<dbReference type="EMBL" id="AP026709">
    <property type="protein sequence ID" value="BDQ38744.1"/>
    <property type="molecule type" value="Genomic_DNA"/>
</dbReference>
<sequence length="74" mass="8053">MDVITVKEERCKECGLCIAHCPNEAISFSDKLNSAGYRPVEVDDAKCIKCGICYTMCPDGVYEISQKGESGGEN</sequence>
<keyword evidence="6" id="KW-1185">Reference proteome</keyword>
<accession>A0ABN6S6G3</accession>
<evidence type="ECO:0000256" key="1">
    <source>
        <dbReference type="ARBA" id="ARBA00022723"/>
    </source>
</evidence>
<organism evidence="5 6">
    <name type="scientific">Pseudodesulfovibrio nedwellii</name>
    <dbReference type="NCBI Taxonomy" id="2973072"/>
    <lineage>
        <taxon>Bacteria</taxon>
        <taxon>Pseudomonadati</taxon>
        <taxon>Thermodesulfobacteriota</taxon>
        <taxon>Desulfovibrionia</taxon>
        <taxon>Desulfovibrionales</taxon>
        <taxon>Desulfovibrionaceae</taxon>
    </lineage>
</organism>
<proteinExistence type="predicted"/>
<dbReference type="PROSITE" id="PS00198">
    <property type="entry name" value="4FE4S_FER_1"/>
    <property type="match status" value="1"/>
</dbReference>
<keyword evidence="3" id="KW-0411">Iron-sulfur</keyword>
<evidence type="ECO:0000313" key="6">
    <source>
        <dbReference type="Proteomes" id="UP001317742"/>
    </source>
</evidence>
<evidence type="ECO:0000313" key="5">
    <source>
        <dbReference type="EMBL" id="BDQ38744.1"/>
    </source>
</evidence>
<dbReference type="Gene3D" id="3.30.70.20">
    <property type="match status" value="2"/>
</dbReference>
<dbReference type="PROSITE" id="PS51379">
    <property type="entry name" value="4FE4S_FER_2"/>
    <property type="match status" value="2"/>
</dbReference>
<evidence type="ECO:0000259" key="4">
    <source>
        <dbReference type="PROSITE" id="PS51379"/>
    </source>
</evidence>
<dbReference type="PANTHER" id="PTHR43122">
    <property type="entry name" value="FERREDOXIN SUBUNIT OF PYRUVATE:FLAVODOXIN OXIDOREDUCTASE-RELATED"/>
    <property type="match status" value="1"/>
</dbReference>
<dbReference type="PANTHER" id="PTHR43122:SF2">
    <property type="entry name" value="FERREDOXIN SUBUNIT OF PYRUVATE:FLAVODOXIN OXIDOREDUCTASE"/>
    <property type="match status" value="1"/>
</dbReference>
<evidence type="ECO:0000256" key="2">
    <source>
        <dbReference type="ARBA" id="ARBA00023004"/>
    </source>
</evidence>
<keyword evidence="2" id="KW-0408">Iron</keyword>
<dbReference type="RefSeq" id="WP_281761237.1">
    <property type="nucleotide sequence ID" value="NZ_AP026709.1"/>
</dbReference>
<evidence type="ECO:0000256" key="3">
    <source>
        <dbReference type="ARBA" id="ARBA00023014"/>
    </source>
</evidence>
<name>A0ABN6S6G3_9BACT</name>
<dbReference type="InterPro" id="IPR017896">
    <property type="entry name" value="4Fe4S_Fe-S-bd"/>
</dbReference>
<feature type="domain" description="4Fe-4S ferredoxin-type" evidence="4">
    <location>
        <begin position="2"/>
        <end position="31"/>
    </location>
</feature>
<dbReference type="InterPro" id="IPR017900">
    <property type="entry name" value="4Fe4S_Fe_S_CS"/>
</dbReference>
<reference evidence="5 6" key="1">
    <citation type="submission" date="2022-08" db="EMBL/GenBank/DDBJ databases">
        <title>Genome Sequence of the sulphate-reducing bacterium, Pseudodesulfovibrio sp. SYK.</title>
        <authorList>
            <person name="Kondo R."/>
            <person name="Kataoka T."/>
        </authorList>
    </citation>
    <scope>NUCLEOTIDE SEQUENCE [LARGE SCALE GENOMIC DNA]</scope>
    <source>
        <strain evidence="5 6">SYK</strain>
    </source>
</reference>
<keyword evidence="1" id="KW-0479">Metal-binding</keyword>